<name>A0AAW4G6F0_GORRU</name>
<dbReference type="EMBL" id="JAFFGU010000006">
    <property type="protein sequence ID" value="MBM7279113.1"/>
    <property type="molecule type" value="Genomic_DNA"/>
</dbReference>
<dbReference type="Gene3D" id="3.40.630.10">
    <property type="entry name" value="Zn peptidases"/>
    <property type="match status" value="1"/>
</dbReference>
<reference evidence="1" key="1">
    <citation type="submission" date="2021-02" db="EMBL/GenBank/DDBJ databases">
        <title>Taxonomy, biology and ecology of Rhodococcus bacteria occurring in California pistachio and other woody hosts as revealed by genome sequence analyses.</title>
        <authorList>
            <person name="Riely B."/>
            <person name="Gai Y."/>
        </authorList>
    </citation>
    <scope>NUCLEOTIDE SEQUENCE</scope>
    <source>
        <strain evidence="1">BP-295</strain>
    </source>
</reference>
<organism evidence="1 2">
    <name type="scientific">Gordonia rubripertincta</name>
    <name type="common">Rhodococcus corallinus</name>
    <dbReference type="NCBI Taxonomy" id="36822"/>
    <lineage>
        <taxon>Bacteria</taxon>
        <taxon>Bacillati</taxon>
        <taxon>Actinomycetota</taxon>
        <taxon>Actinomycetes</taxon>
        <taxon>Mycobacteriales</taxon>
        <taxon>Gordoniaceae</taxon>
        <taxon>Gordonia</taxon>
    </lineage>
</organism>
<gene>
    <name evidence="1" type="ORF">JTZ10_15285</name>
</gene>
<dbReference type="AlphaFoldDB" id="A0AAW4G6F0"/>
<evidence type="ECO:0008006" key="3">
    <source>
        <dbReference type="Google" id="ProtNLM"/>
    </source>
</evidence>
<sequence length="161" mass="17604">MPDRSPLNIRTYSDQTRTIVLDAIRRIVTAECQASGTPRDPDFEIFDHSPATTNDSATTDRVRAAFDAHFGTDRTFDLPLQTASEDFSDIPRTLGIPYTYWGIGGIDPDTYRRAEESGRLGSDVPANHSPRFAPVVQPTIDTGTEALVVAALAWLAPSNPV</sequence>
<dbReference type="Proteomes" id="UP001195196">
    <property type="component" value="Unassembled WGS sequence"/>
</dbReference>
<dbReference type="SUPFAM" id="SSF53187">
    <property type="entry name" value="Zn-dependent exopeptidases"/>
    <property type="match status" value="1"/>
</dbReference>
<proteinExistence type="predicted"/>
<accession>A0AAW4G6F0</accession>
<protein>
    <recommendedName>
        <fullName evidence="3">Amidohydrolase</fullName>
    </recommendedName>
</protein>
<evidence type="ECO:0000313" key="1">
    <source>
        <dbReference type="EMBL" id="MBM7279113.1"/>
    </source>
</evidence>
<evidence type="ECO:0000313" key="2">
    <source>
        <dbReference type="Proteomes" id="UP001195196"/>
    </source>
</evidence>
<comment type="caution">
    <text evidence="1">The sequence shown here is derived from an EMBL/GenBank/DDBJ whole genome shotgun (WGS) entry which is preliminary data.</text>
</comment>